<comment type="caution">
    <text evidence="1">The sequence shown here is derived from an EMBL/GenBank/DDBJ whole genome shotgun (WGS) entry which is preliminary data.</text>
</comment>
<evidence type="ECO:0008006" key="3">
    <source>
        <dbReference type="Google" id="ProtNLM"/>
    </source>
</evidence>
<reference evidence="1" key="1">
    <citation type="journal article" date="2020" name="New Phytol.">
        <title>Comparative genomics reveals dynamic genome evolution in host specialist ectomycorrhizal fungi.</title>
        <authorList>
            <person name="Lofgren L.A."/>
            <person name="Nguyen N.H."/>
            <person name="Vilgalys R."/>
            <person name="Ruytinx J."/>
            <person name="Liao H.L."/>
            <person name="Branco S."/>
            <person name="Kuo A."/>
            <person name="LaButti K."/>
            <person name="Lipzen A."/>
            <person name="Andreopoulos W."/>
            <person name="Pangilinan J."/>
            <person name="Riley R."/>
            <person name="Hundley H."/>
            <person name="Na H."/>
            <person name="Barry K."/>
            <person name="Grigoriev I.V."/>
            <person name="Stajich J.E."/>
            <person name="Kennedy P.G."/>
        </authorList>
    </citation>
    <scope>NUCLEOTIDE SEQUENCE</scope>
    <source>
        <strain evidence="1">S12</strain>
    </source>
</reference>
<dbReference type="Proteomes" id="UP000719766">
    <property type="component" value="Unassembled WGS sequence"/>
</dbReference>
<keyword evidence="2" id="KW-1185">Reference proteome</keyword>
<name>A0A9P7ACF3_9AGAM</name>
<gene>
    <name evidence="1" type="ORF">HD556DRAFT_1449791</name>
</gene>
<dbReference type="EMBL" id="JABBWE010000093">
    <property type="protein sequence ID" value="KAG1786410.1"/>
    <property type="molecule type" value="Genomic_DNA"/>
</dbReference>
<accession>A0A9P7ACF3</accession>
<dbReference type="RefSeq" id="XP_041153864.1">
    <property type="nucleotide sequence ID" value="XM_041307651.1"/>
</dbReference>
<organism evidence="1 2">
    <name type="scientific">Suillus plorans</name>
    <dbReference type="NCBI Taxonomy" id="116603"/>
    <lineage>
        <taxon>Eukaryota</taxon>
        <taxon>Fungi</taxon>
        <taxon>Dikarya</taxon>
        <taxon>Basidiomycota</taxon>
        <taxon>Agaricomycotina</taxon>
        <taxon>Agaricomycetes</taxon>
        <taxon>Agaricomycetidae</taxon>
        <taxon>Boletales</taxon>
        <taxon>Suillineae</taxon>
        <taxon>Suillaceae</taxon>
        <taxon>Suillus</taxon>
    </lineage>
</organism>
<dbReference type="AlphaFoldDB" id="A0A9P7ACF3"/>
<proteinExistence type="predicted"/>
<evidence type="ECO:0000313" key="1">
    <source>
        <dbReference type="EMBL" id="KAG1786410.1"/>
    </source>
</evidence>
<dbReference type="GeneID" id="64601415"/>
<evidence type="ECO:0000313" key="2">
    <source>
        <dbReference type="Proteomes" id="UP000719766"/>
    </source>
</evidence>
<sequence>MSVSGQVPHQCFIAKLPAETLSKIFMLVVHGSLKRRETYEIAPQSATMPDSLALVNRHWRRAALSHTSLWSTLTVDLYKMVSNKSGVGWTWLATMIRRSGRSSVDITIKAQQGAASGCEGRRRRCRDFTPTMCRYADCMPAVFNLLFPEMYRWRSLDIVSDTWMPLCSALYLLNDRRTEGSGAHRLESIKLVRTNDTLSFFWNFCPRFIQTVEGTPFAALMVS</sequence>
<dbReference type="OrthoDB" id="3237066at2759"/>
<protein>
    <recommendedName>
        <fullName evidence="3">F-box domain-containing protein</fullName>
    </recommendedName>
</protein>